<evidence type="ECO:0000256" key="1">
    <source>
        <dbReference type="ARBA" id="ARBA00004651"/>
    </source>
</evidence>
<keyword evidence="5 6" id="KW-0472">Membrane</keyword>
<evidence type="ECO:0000256" key="5">
    <source>
        <dbReference type="ARBA" id="ARBA00023136"/>
    </source>
</evidence>
<comment type="subcellular location">
    <subcellularLocation>
        <location evidence="1">Cell membrane</location>
        <topology evidence="1">Multi-pass membrane protein</topology>
    </subcellularLocation>
</comment>
<keyword evidence="2" id="KW-1003">Cell membrane</keyword>
<protein>
    <submittedName>
        <fullName evidence="7">Uncharacterized protein</fullName>
    </submittedName>
</protein>
<reference evidence="7" key="1">
    <citation type="journal article" date="2023" name="Insect Mol. Biol.">
        <title>Genome sequencing provides insights into the evolution of gene families encoding plant cell wall-degrading enzymes in longhorned beetles.</title>
        <authorList>
            <person name="Shin N.R."/>
            <person name="Okamura Y."/>
            <person name="Kirsch R."/>
            <person name="Pauchet Y."/>
        </authorList>
    </citation>
    <scope>NUCLEOTIDE SEQUENCE</scope>
    <source>
        <strain evidence="7">RBIC_L_NR</strain>
    </source>
</reference>
<keyword evidence="4 6" id="KW-1133">Transmembrane helix</keyword>
<accession>A0AAV8XXY6</accession>
<name>A0AAV8XXY6_9CUCU</name>
<dbReference type="InterPro" id="IPR013604">
    <property type="entry name" value="7TM_chemorcpt"/>
</dbReference>
<dbReference type="GO" id="GO:0050909">
    <property type="term" value="P:sensory perception of taste"/>
    <property type="evidence" value="ECO:0007669"/>
    <property type="project" value="InterPro"/>
</dbReference>
<dbReference type="Pfam" id="PF08395">
    <property type="entry name" value="7tm_7"/>
    <property type="match status" value="1"/>
</dbReference>
<gene>
    <name evidence="7" type="ORF">NQ314_009609</name>
</gene>
<sequence>MNTFFQGSEVVNLLHGIPSTAISEKCQAEINSFLIQLSVRPIQVSANGFFILDKSQTLAVSIFALYFYKILIQGILNIIRNN</sequence>
<evidence type="ECO:0000313" key="7">
    <source>
        <dbReference type="EMBL" id="KAJ8943945.1"/>
    </source>
</evidence>
<organism evidence="7 8">
    <name type="scientific">Rhamnusium bicolor</name>
    <dbReference type="NCBI Taxonomy" id="1586634"/>
    <lineage>
        <taxon>Eukaryota</taxon>
        <taxon>Metazoa</taxon>
        <taxon>Ecdysozoa</taxon>
        <taxon>Arthropoda</taxon>
        <taxon>Hexapoda</taxon>
        <taxon>Insecta</taxon>
        <taxon>Pterygota</taxon>
        <taxon>Neoptera</taxon>
        <taxon>Endopterygota</taxon>
        <taxon>Coleoptera</taxon>
        <taxon>Polyphaga</taxon>
        <taxon>Cucujiformia</taxon>
        <taxon>Chrysomeloidea</taxon>
        <taxon>Cerambycidae</taxon>
        <taxon>Lepturinae</taxon>
        <taxon>Rhagiini</taxon>
        <taxon>Rhamnusium</taxon>
    </lineage>
</organism>
<evidence type="ECO:0000256" key="4">
    <source>
        <dbReference type="ARBA" id="ARBA00022989"/>
    </source>
</evidence>
<evidence type="ECO:0000256" key="2">
    <source>
        <dbReference type="ARBA" id="ARBA00022475"/>
    </source>
</evidence>
<dbReference type="GO" id="GO:0005886">
    <property type="term" value="C:plasma membrane"/>
    <property type="evidence" value="ECO:0007669"/>
    <property type="project" value="UniProtKB-SubCell"/>
</dbReference>
<feature type="transmembrane region" description="Helical" evidence="6">
    <location>
        <begin position="58"/>
        <end position="79"/>
    </location>
</feature>
<dbReference type="Proteomes" id="UP001162156">
    <property type="component" value="Unassembled WGS sequence"/>
</dbReference>
<comment type="caution">
    <text evidence="7">The sequence shown here is derived from an EMBL/GenBank/DDBJ whole genome shotgun (WGS) entry which is preliminary data.</text>
</comment>
<proteinExistence type="predicted"/>
<evidence type="ECO:0000256" key="3">
    <source>
        <dbReference type="ARBA" id="ARBA00022692"/>
    </source>
</evidence>
<keyword evidence="3 6" id="KW-0812">Transmembrane</keyword>
<dbReference type="EMBL" id="JANEYF010002641">
    <property type="protein sequence ID" value="KAJ8943945.1"/>
    <property type="molecule type" value="Genomic_DNA"/>
</dbReference>
<dbReference type="AlphaFoldDB" id="A0AAV8XXY6"/>
<evidence type="ECO:0000256" key="6">
    <source>
        <dbReference type="SAM" id="Phobius"/>
    </source>
</evidence>
<evidence type="ECO:0000313" key="8">
    <source>
        <dbReference type="Proteomes" id="UP001162156"/>
    </source>
</evidence>
<keyword evidence="8" id="KW-1185">Reference proteome</keyword>